<evidence type="ECO:0008006" key="4">
    <source>
        <dbReference type="Google" id="ProtNLM"/>
    </source>
</evidence>
<organism evidence="2 3">
    <name type="scientific">Megaselia scalaris</name>
    <name type="common">Humpbacked fly</name>
    <name type="synonym">Phora scalaris</name>
    <dbReference type="NCBI Taxonomy" id="36166"/>
    <lineage>
        <taxon>Eukaryota</taxon>
        <taxon>Metazoa</taxon>
        <taxon>Ecdysozoa</taxon>
        <taxon>Arthropoda</taxon>
        <taxon>Hexapoda</taxon>
        <taxon>Insecta</taxon>
        <taxon>Pterygota</taxon>
        <taxon>Neoptera</taxon>
        <taxon>Endopterygota</taxon>
        <taxon>Diptera</taxon>
        <taxon>Brachycera</taxon>
        <taxon>Muscomorpha</taxon>
        <taxon>Platypezoidea</taxon>
        <taxon>Phoridae</taxon>
        <taxon>Megaseliini</taxon>
        <taxon>Megaselia</taxon>
    </lineage>
</organism>
<name>T1H1V3_MEGSC</name>
<accession>T1H1V3</accession>
<feature type="chain" id="PRO_5004577935" description="Secreted protein" evidence="1">
    <location>
        <begin position="17"/>
        <end position="202"/>
    </location>
</feature>
<reference evidence="3" key="1">
    <citation type="submission" date="2013-02" db="EMBL/GenBank/DDBJ databases">
        <authorList>
            <person name="Hughes D."/>
        </authorList>
    </citation>
    <scope>NUCLEOTIDE SEQUENCE</scope>
    <source>
        <strain>Durham</strain>
        <strain evidence="3">NC isolate 2 -- Noor lab</strain>
    </source>
</reference>
<reference evidence="2" key="2">
    <citation type="submission" date="2015-06" db="UniProtKB">
        <authorList>
            <consortium name="EnsemblMetazoa"/>
        </authorList>
    </citation>
    <scope>IDENTIFICATION</scope>
</reference>
<feature type="signal peptide" evidence="1">
    <location>
        <begin position="1"/>
        <end position="16"/>
    </location>
</feature>
<dbReference type="EnsemblMetazoa" id="MESCA010173-RA">
    <property type="protein sequence ID" value="MESCA010173-PA"/>
    <property type="gene ID" value="MESCA010173"/>
</dbReference>
<dbReference type="EMBL" id="CAQQ02374327">
    <property type="status" value="NOT_ANNOTATED_CDS"/>
    <property type="molecule type" value="Genomic_DNA"/>
</dbReference>
<dbReference type="HOGENOM" id="CLU_1357664_0_0_1"/>
<keyword evidence="1" id="KW-0732">Signal</keyword>
<proteinExistence type="predicted"/>
<sequence length="202" mass="23585">LKLIFSLFLIINVLNASSVEQFLQDVNSSCEMKCDVDQYKMRTNNIFYDYVEGAKFLMENYFKYYSDLEEKSCIFLKYGEVVSPFINQFMEDINEGKLDSAKKINEILFNSDVSGNYDPSTCTEIYTKEQIHNDFAQFMQLLSQLKDTIYFAEPEHVQKCALKVFCSLSKIVKYSADLLDAKKFDKFNNDTIFLINKFLAMN</sequence>
<dbReference type="AlphaFoldDB" id="T1H1V3"/>
<evidence type="ECO:0000313" key="3">
    <source>
        <dbReference type="Proteomes" id="UP000015102"/>
    </source>
</evidence>
<evidence type="ECO:0000256" key="1">
    <source>
        <dbReference type="SAM" id="SignalP"/>
    </source>
</evidence>
<dbReference type="Proteomes" id="UP000015102">
    <property type="component" value="Unassembled WGS sequence"/>
</dbReference>
<protein>
    <recommendedName>
        <fullName evidence="4">Secreted protein</fullName>
    </recommendedName>
</protein>
<evidence type="ECO:0000313" key="2">
    <source>
        <dbReference type="EnsemblMetazoa" id="MESCA010173-PA"/>
    </source>
</evidence>
<keyword evidence="3" id="KW-1185">Reference proteome</keyword>